<name>A0ABU6P3I4_9BACI</name>
<dbReference type="Proteomes" id="UP001342826">
    <property type="component" value="Unassembled WGS sequence"/>
</dbReference>
<evidence type="ECO:0000313" key="1">
    <source>
        <dbReference type="EMBL" id="MED4402716.1"/>
    </source>
</evidence>
<dbReference type="RefSeq" id="WP_328015512.1">
    <property type="nucleotide sequence ID" value="NZ_JARTFS010000013.1"/>
</dbReference>
<comment type="caution">
    <text evidence="1">The sequence shown here is derived from an EMBL/GenBank/DDBJ whole genome shotgun (WGS) entry which is preliminary data.</text>
</comment>
<evidence type="ECO:0008006" key="3">
    <source>
        <dbReference type="Google" id="ProtNLM"/>
    </source>
</evidence>
<protein>
    <recommendedName>
        <fullName evidence="3">Lipoprotein</fullName>
    </recommendedName>
</protein>
<organism evidence="1 2">
    <name type="scientific">Metabacillus fastidiosus</name>
    <dbReference type="NCBI Taxonomy" id="1458"/>
    <lineage>
        <taxon>Bacteria</taxon>
        <taxon>Bacillati</taxon>
        <taxon>Bacillota</taxon>
        <taxon>Bacilli</taxon>
        <taxon>Bacillales</taxon>
        <taxon>Bacillaceae</taxon>
        <taxon>Metabacillus</taxon>
    </lineage>
</organism>
<evidence type="ECO:0000313" key="2">
    <source>
        <dbReference type="Proteomes" id="UP001342826"/>
    </source>
</evidence>
<reference evidence="1 2" key="1">
    <citation type="submission" date="2023-03" db="EMBL/GenBank/DDBJ databases">
        <title>Bacillus Genome Sequencing.</title>
        <authorList>
            <person name="Dunlap C."/>
        </authorList>
    </citation>
    <scope>NUCLEOTIDE SEQUENCE [LARGE SCALE GENOMIC DNA]</scope>
    <source>
        <strain evidence="1 2">NRS-1717</strain>
    </source>
</reference>
<keyword evidence="2" id="KW-1185">Reference proteome</keyword>
<dbReference type="EMBL" id="JARTFS010000013">
    <property type="protein sequence ID" value="MED4402716.1"/>
    <property type="molecule type" value="Genomic_DNA"/>
</dbReference>
<gene>
    <name evidence="1" type="ORF">P9271_15535</name>
</gene>
<proteinExistence type="predicted"/>
<sequence>MIISLTLIGCSNTLTGIDEDTYEELKDFMETYNEVADRNEFKLDKLTEEKIEDFKKMDDGDGYKLTLDEGGKDATTLRYNVRCIFDKDKNIIGYESFGMGNPKNIDMDGAVKFSDKGIQNGYAIAEALNLNMNTFDMFYGKLMDDREEFIYKENDYEVIMKANGNIGSISFEFLKTN</sequence>
<accession>A0ABU6P3I4</accession>